<feature type="transmembrane region" description="Helical" evidence="1">
    <location>
        <begin position="134"/>
        <end position="156"/>
    </location>
</feature>
<evidence type="ECO:0000313" key="3">
    <source>
        <dbReference type="Proteomes" id="UP001500459"/>
    </source>
</evidence>
<keyword evidence="1" id="KW-0812">Transmembrane</keyword>
<feature type="transmembrane region" description="Helical" evidence="1">
    <location>
        <begin position="39"/>
        <end position="60"/>
    </location>
</feature>
<protein>
    <recommendedName>
        <fullName evidence="4">EpsG family protein</fullName>
    </recommendedName>
</protein>
<dbReference type="EMBL" id="BAABCW010000004">
    <property type="protein sequence ID" value="GAA4114395.1"/>
    <property type="molecule type" value="Genomic_DNA"/>
</dbReference>
<evidence type="ECO:0008006" key="4">
    <source>
        <dbReference type="Google" id="ProtNLM"/>
    </source>
</evidence>
<sequence>MIDFIPLEYYFSIFINGTLTVLLFTMIHTIVLKIDDPRNIVYINVIGYSALIFLIFYIGLRPVSGRYFVDMRTYANHFEHYAYGGSVVTNKDVFFHYFMQLCSNFVTVNGFFFICGFVYLFPMYKVSKVFFKEYWFYSFLMLIASFSFWTYGVNGIRNGMATSLFLWAIAYHHKKVIMFSFFILAALVHKTLLLPIGGYLITLFYNKPKVFLGFWLFSIPLSIVLGGFWISLFTSLGFGDDRMDAYLSGGSGSSFRYDFLIYSASAVVTGWYFIFKKKFDDHIYNHIFNTYLITNAFWILVIRANFSNRFAYLSWFMMAVVIIYPFLKCKIKKQHILVGRALFLYFAFTYFMVFVYYDKF</sequence>
<proteinExistence type="predicted"/>
<feature type="transmembrane region" description="Helical" evidence="1">
    <location>
        <begin position="310"/>
        <end position="327"/>
    </location>
</feature>
<dbReference type="Proteomes" id="UP001500459">
    <property type="component" value="Unassembled WGS sequence"/>
</dbReference>
<feature type="transmembrane region" description="Helical" evidence="1">
    <location>
        <begin position="287"/>
        <end position="304"/>
    </location>
</feature>
<keyword evidence="3" id="KW-1185">Reference proteome</keyword>
<feature type="transmembrane region" description="Helical" evidence="1">
    <location>
        <begin position="339"/>
        <end position="357"/>
    </location>
</feature>
<organism evidence="2 3">
    <name type="scientific">Aquimarina addita</name>
    <dbReference type="NCBI Taxonomy" id="870485"/>
    <lineage>
        <taxon>Bacteria</taxon>
        <taxon>Pseudomonadati</taxon>
        <taxon>Bacteroidota</taxon>
        <taxon>Flavobacteriia</taxon>
        <taxon>Flavobacteriales</taxon>
        <taxon>Flavobacteriaceae</taxon>
        <taxon>Aquimarina</taxon>
    </lineage>
</organism>
<comment type="caution">
    <text evidence="2">The sequence shown here is derived from an EMBL/GenBank/DDBJ whole genome shotgun (WGS) entry which is preliminary data.</text>
</comment>
<feature type="transmembrane region" description="Helical" evidence="1">
    <location>
        <begin position="214"/>
        <end position="239"/>
    </location>
</feature>
<dbReference type="Pfam" id="PF14897">
    <property type="entry name" value="EpsG"/>
    <property type="match status" value="1"/>
</dbReference>
<feature type="transmembrane region" description="Helical" evidence="1">
    <location>
        <begin position="97"/>
        <end position="122"/>
    </location>
</feature>
<keyword evidence="1" id="KW-1133">Transmembrane helix</keyword>
<reference evidence="3" key="1">
    <citation type="journal article" date="2019" name="Int. J. Syst. Evol. Microbiol.">
        <title>The Global Catalogue of Microorganisms (GCM) 10K type strain sequencing project: providing services to taxonomists for standard genome sequencing and annotation.</title>
        <authorList>
            <consortium name="The Broad Institute Genomics Platform"/>
            <consortium name="The Broad Institute Genome Sequencing Center for Infectious Disease"/>
            <person name="Wu L."/>
            <person name="Ma J."/>
        </authorList>
    </citation>
    <scope>NUCLEOTIDE SEQUENCE [LARGE SCALE GENOMIC DNA]</scope>
    <source>
        <strain evidence="3">JCM 17106</strain>
    </source>
</reference>
<evidence type="ECO:0000256" key="1">
    <source>
        <dbReference type="SAM" id="Phobius"/>
    </source>
</evidence>
<feature type="transmembrane region" description="Helical" evidence="1">
    <location>
        <begin position="259"/>
        <end position="275"/>
    </location>
</feature>
<accession>A0ABP7XFI8</accession>
<feature type="transmembrane region" description="Helical" evidence="1">
    <location>
        <begin position="176"/>
        <end position="202"/>
    </location>
</feature>
<dbReference type="InterPro" id="IPR049458">
    <property type="entry name" value="EpsG-like"/>
</dbReference>
<name>A0ABP7XFI8_9FLAO</name>
<keyword evidence="1" id="KW-0472">Membrane</keyword>
<feature type="transmembrane region" description="Helical" evidence="1">
    <location>
        <begin position="12"/>
        <end position="32"/>
    </location>
</feature>
<gene>
    <name evidence="2" type="ORF">GCM10022393_13780</name>
</gene>
<evidence type="ECO:0000313" key="2">
    <source>
        <dbReference type="EMBL" id="GAA4114395.1"/>
    </source>
</evidence>
<dbReference type="RefSeq" id="WP_344925908.1">
    <property type="nucleotide sequence ID" value="NZ_BAABCW010000004.1"/>
</dbReference>